<protein>
    <submittedName>
        <fullName evidence="1">Uncharacterized protein</fullName>
    </submittedName>
</protein>
<dbReference type="AlphaFoldDB" id="A0A099KLC3"/>
<proteinExistence type="predicted"/>
<gene>
    <name evidence="1" type="ORF">GAB14E_3441</name>
</gene>
<dbReference type="EMBL" id="JQEC01000043">
    <property type="protein sequence ID" value="KGJ91040.1"/>
    <property type="molecule type" value="Genomic_DNA"/>
</dbReference>
<dbReference type="Proteomes" id="UP000029868">
    <property type="component" value="Unassembled WGS sequence"/>
</dbReference>
<name>A0A099KLC3_COLPS</name>
<evidence type="ECO:0000313" key="2">
    <source>
        <dbReference type="Proteomes" id="UP000029868"/>
    </source>
</evidence>
<dbReference type="PATRIC" id="fig|28229.3.peg.3172"/>
<sequence>MCYCFQKDCFISECPNCFPPSKCFFEFNNLNWQFIPYPALMLLALRKVRGIDTPDIEHPAFGKLTDIRLVDGEDVHDDVFEKLTAKLKQQGFDMSTIYS</sequence>
<accession>A0A099KLC3</accession>
<reference evidence="1 2" key="1">
    <citation type="submission" date="2014-08" db="EMBL/GenBank/DDBJ databases">
        <title>Genomic and Phenotypic Diversity of Colwellia psychrerythraea strains from Disparate Marine Basins.</title>
        <authorList>
            <person name="Techtmann S.M."/>
            <person name="Stelling S.C."/>
            <person name="Utturkar S.M."/>
            <person name="Alshibli N."/>
            <person name="Harris A."/>
            <person name="Brown S.D."/>
            <person name="Hazen T.C."/>
        </authorList>
    </citation>
    <scope>NUCLEOTIDE SEQUENCE [LARGE SCALE GENOMIC DNA]</scope>
    <source>
        <strain evidence="1 2">GAB14E</strain>
    </source>
</reference>
<comment type="caution">
    <text evidence="1">The sequence shown here is derived from an EMBL/GenBank/DDBJ whole genome shotgun (WGS) entry which is preliminary data.</text>
</comment>
<evidence type="ECO:0000313" key="1">
    <source>
        <dbReference type="EMBL" id="KGJ91040.1"/>
    </source>
</evidence>
<organism evidence="1 2">
    <name type="scientific">Colwellia psychrerythraea</name>
    <name type="common">Vibrio psychroerythus</name>
    <dbReference type="NCBI Taxonomy" id="28229"/>
    <lineage>
        <taxon>Bacteria</taxon>
        <taxon>Pseudomonadati</taxon>
        <taxon>Pseudomonadota</taxon>
        <taxon>Gammaproteobacteria</taxon>
        <taxon>Alteromonadales</taxon>
        <taxon>Colwelliaceae</taxon>
        <taxon>Colwellia</taxon>
    </lineage>
</organism>